<evidence type="ECO:0008006" key="4">
    <source>
        <dbReference type="Google" id="ProtNLM"/>
    </source>
</evidence>
<organism evidence="2 3">
    <name type="scientific">Lactuca saligna</name>
    <name type="common">Willowleaf lettuce</name>
    <dbReference type="NCBI Taxonomy" id="75948"/>
    <lineage>
        <taxon>Eukaryota</taxon>
        <taxon>Viridiplantae</taxon>
        <taxon>Streptophyta</taxon>
        <taxon>Embryophyta</taxon>
        <taxon>Tracheophyta</taxon>
        <taxon>Spermatophyta</taxon>
        <taxon>Magnoliopsida</taxon>
        <taxon>eudicotyledons</taxon>
        <taxon>Gunneridae</taxon>
        <taxon>Pentapetalae</taxon>
        <taxon>asterids</taxon>
        <taxon>campanulids</taxon>
        <taxon>Asterales</taxon>
        <taxon>Asteraceae</taxon>
        <taxon>Cichorioideae</taxon>
        <taxon>Cichorieae</taxon>
        <taxon>Lactucinae</taxon>
        <taxon>Lactuca</taxon>
    </lineage>
</organism>
<dbReference type="InterPro" id="IPR042197">
    <property type="entry name" value="Apaf_helical"/>
</dbReference>
<dbReference type="GO" id="GO:0043531">
    <property type="term" value="F:ADP binding"/>
    <property type="evidence" value="ECO:0007669"/>
    <property type="project" value="InterPro"/>
</dbReference>
<accession>A0AA35YYV3</accession>
<dbReference type="PANTHER" id="PTHR11017">
    <property type="entry name" value="LEUCINE-RICH REPEAT-CONTAINING PROTEIN"/>
    <property type="match status" value="1"/>
</dbReference>
<dbReference type="Gene3D" id="3.80.10.10">
    <property type="entry name" value="Ribonuclease Inhibitor"/>
    <property type="match status" value="1"/>
</dbReference>
<name>A0AA35YYV3_LACSI</name>
<evidence type="ECO:0000313" key="3">
    <source>
        <dbReference type="Proteomes" id="UP001177003"/>
    </source>
</evidence>
<dbReference type="InterPro" id="IPR032675">
    <property type="entry name" value="LRR_dom_sf"/>
</dbReference>
<evidence type="ECO:0000256" key="1">
    <source>
        <dbReference type="ARBA" id="ARBA00022614"/>
    </source>
</evidence>
<reference evidence="2" key="1">
    <citation type="submission" date="2023-04" db="EMBL/GenBank/DDBJ databases">
        <authorList>
            <person name="Vijverberg K."/>
            <person name="Xiong W."/>
            <person name="Schranz E."/>
        </authorList>
    </citation>
    <scope>NUCLEOTIDE SEQUENCE</scope>
</reference>
<evidence type="ECO:0000313" key="2">
    <source>
        <dbReference type="EMBL" id="CAI9282573.1"/>
    </source>
</evidence>
<dbReference type="AlphaFoldDB" id="A0AA35YYV3"/>
<dbReference type="InterPro" id="IPR044974">
    <property type="entry name" value="Disease_R_plants"/>
</dbReference>
<keyword evidence="1" id="KW-0433">Leucine-rich repeat</keyword>
<dbReference type="Proteomes" id="UP001177003">
    <property type="component" value="Chromosome 4"/>
</dbReference>
<sequence>MMRMMRDRKVLVVLDDVDCIDHLVALAAHRVEFICDVSLLSDEESFCLFHRYAFGSEVPSPRYEDLSREVVCYATGLPLTIKVLGSSLCCKNELEWIDSLEQLKTIPLTETLKKLELSYISLDEDYNEIFLDTACNLKGWEKDNAIRALESCGFHARIGLRVLEQNSLITIICNSYGDELVYEFMACMIMLWKWVGILFVTQTPISLINIADCGKSMKLKIYWLMIWSLPTRFQANNLVTLEMDGSRMVQLWEGGQRKLTPNLETLNLQECKDLLEIHMTAGCLKLTSVDLEGSRLRTIDLGFAPNLERLILVECNNLENFTFPINA</sequence>
<dbReference type="GO" id="GO:0006952">
    <property type="term" value="P:defense response"/>
    <property type="evidence" value="ECO:0007669"/>
    <property type="project" value="InterPro"/>
</dbReference>
<proteinExistence type="predicted"/>
<dbReference type="PANTHER" id="PTHR11017:SF544">
    <property type="entry name" value="ADP-RIBOSYL CYCLASE_CYCLIC ADP-RIBOSE HYDROLASE"/>
    <property type="match status" value="1"/>
</dbReference>
<keyword evidence="3" id="KW-1185">Reference proteome</keyword>
<dbReference type="SUPFAM" id="SSF52540">
    <property type="entry name" value="P-loop containing nucleoside triphosphate hydrolases"/>
    <property type="match status" value="1"/>
</dbReference>
<dbReference type="EMBL" id="OX465080">
    <property type="protein sequence ID" value="CAI9282573.1"/>
    <property type="molecule type" value="Genomic_DNA"/>
</dbReference>
<dbReference type="PRINTS" id="PR00364">
    <property type="entry name" value="DISEASERSIST"/>
</dbReference>
<protein>
    <recommendedName>
        <fullName evidence="4">NB-ARC domain-containing protein</fullName>
    </recommendedName>
</protein>
<dbReference type="InterPro" id="IPR027417">
    <property type="entry name" value="P-loop_NTPase"/>
</dbReference>
<dbReference type="Gene3D" id="1.10.8.430">
    <property type="entry name" value="Helical domain of apoptotic protease-activating factors"/>
    <property type="match status" value="1"/>
</dbReference>
<dbReference type="SUPFAM" id="SSF52047">
    <property type="entry name" value="RNI-like"/>
    <property type="match status" value="1"/>
</dbReference>
<gene>
    <name evidence="2" type="ORF">LSALG_LOCUS22207</name>
</gene>